<keyword evidence="2" id="KW-1185">Reference proteome</keyword>
<accession>A0A1Q8CV06</accession>
<dbReference type="Gene3D" id="1.25.40.10">
    <property type="entry name" value="Tetratricopeptide repeat domain"/>
    <property type="match status" value="1"/>
</dbReference>
<dbReference type="EMBL" id="MSIE01000009">
    <property type="protein sequence ID" value="OLF18191.1"/>
    <property type="molecule type" value="Genomic_DNA"/>
</dbReference>
<dbReference type="SUPFAM" id="SSF48452">
    <property type="entry name" value="TPR-like"/>
    <property type="match status" value="1"/>
</dbReference>
<reference evidence="1 2" key="1">
    <citation type="submission" date="2016-12" db="EMBL/GenBank/DDBJ databases">
        <title>The draft genome sequence of Actinophytocola sp. 11-183.</title>
        <authorList>
            <person name="Wang W."/>
            <person name="Yuan L."/>
        </authorList>
    </citation>
    <scope>NUCLEOTIDE SEQUENCE [LARGE SCALE GENOMIC DNA]</scope>
    <source>
        <strain evidence="1 2">11-183</strain>
    </source>
</reference>
<proteinExistence type="predicted"/>
<sequence length="304" mass="32584">MGAGTTVGLADVRRLRDSAARLHGLDQRHGGETIWRAALDHAREGTGLLEYGSYNSIVERQLLAATGRLQVCAGWLALDAGEHRLARICLGEALVLGRQARDPIVETRALSNLAFQANVLDRPREAQRFALGAEQAATGSGAPAWLAAIPQLRLAESSSGTGDARDADRAIGRAYSALERDSDTAGEEWAVFLTPAEVDCVAATCALKLGRGAEAERLLERTIAGYERRMPRNLATWRVRLAGARLDRGAVDGAAETAHQVLDDLAGHVASWRVTSKLDDIATRLAAFPDVPEASAFVDRYRAA</sequence>
<comment type="caution">
    <text evidence="1">The sequence shown here is derived from an EMBL/GenBank/DDBJ whole genome shotgun (WGS) entry which is preliminary data.</text>
</comment>
<gene>
    <name evidence="1" type="ORF">BU204_07585</name>
</gene>
<dbReference type="InterPro" id="IPR011990">
    <property type="entry name" value="TPR-like_helical_dom_sf"/>
</dbReference>
<organism evidence="1 2">
    <name type="scientific">Actinophytocola xanthii</name>
    <dbReference type="NCBI Taxonomy" id="1912961"/>
    <lineage>
        <taxon>Bacteria</taxon>
        <taxon>Bacillati</taxon>
        <taxon>Actinomycetota</taxon>
        <taxon>Actinomycetes</taxon>
        <taxon>Pseudonocardiales</taxon>
        <taxon>Pseudonocardiaceae</taxon>
    </lineage>
</organism>
<dbReference type="AlphaFoldDB" id="A0A1Q8CV06"/>
<protein>
    <recommendedName>
        <fullName evidence="3">Transcriptional regulator</fullName>
    </recommendedName>
</protein>
<dbReference type="STRING" id="1912961.BU204_07585"/>
<evidence type="ECO:0000313" key="2">
    <source>
        <dbReference type="Proteomes" id="UP000185596"/>
    </source>
</evidence>
<dbReference type="Proteomes" id="UP000185596">
    <property type="component" value="Unassembled WGS sequence"/>
</dbReference>
<name>A0A1Q8CV06_9PSEU</name>
<evidence type="ECO:0000313" key="1">
    <source>
        <dbReference type="EMBL" id="OLF18191.1"/>
    </source>
</evidence>
<evidence type="ECO:0008006" key="3">
    <source>
        <dbReference type="Google" id="ProtNLM"/>
    </source>
</evidence>